<dbReference type="Gene3D" id="1.10.10.60">
    <property type="entry name" value="Homeodomain-like"/>
    <property type="match status" value="1"/>
</dbReference>
<keyword evidence="1" id="KW-0805">Transcription regulation</keyword>
<evidence type="ECO:0000259" key="3">
    <source>
        <dbReference type="PROSITE" id="PS01124"/>
    </source>
</evidence>
<sequence length="150" mass="17291">MIIPSSGFHLSYSGRKQHPTPLFFSKDILFEKKIDDLNNAIPKNYKLTMKQKMRCCTQWSKRRLPDPQFAHLTILAIALESGFNSKSSFNGIFMKSTGMAPKTFKEESQQIVLADKNTIFKLFHYSGIFRECSDLQYYYSSSVFTAPSHK</sequence>
<feature type="domain" description="HTH araC/xylS-type" evidence="3">
    <location>
        <begin position="60"/>
        <end position="107"/>
    </location>
</feature>
<dbReference type="OrthoDB" id="5492415at2"/>
<reference evidence="4 5" key="1">
    <citation type="submission" date="2018-06" db="EMBL/GenBank/DDBJ databases">
        <title>Chryseolinea flavus sp. nov., a member of the phylum Bacteroidetes isolated from soil.</title>
        <authorList>
            <person name="Li Y."/>
            <person name="Wang J."/>
        </authorList>
    </citation>
    <scope>NUCLEOTIDE SEQUENCE [LARGE SCALE GENOMIC DNA]</scope>
    <source>
        <strain evidence="4 5">SDU1-6</strain>
    </source>
</reference>
<accession>A0A364XVA3</accession>
<organism evidence="4 5">
    <name type="scientific">Pseudochryseolinea flava</name>
    <dbReference type="NCBI Taxonomy" id="2059302"/>
    <lineage>
        <taxon>Bacteria</taxon>
        <taxon>Pseudomonadati</taxon>
        <taxon>Bacteroidota</taxon>
        <taxon>Cytophagia</taxon>
        <taxon>Cytophagales</taxon>
        <taxon>Fulvivirgaceae</taxon>
        <taxon>Pseudochryseolinea</taxon>
    </lineage>
</organism>
<dbReference type="Proteomes" id="UP000251889">
    <property type="component" value="Unassembled WGS sequence"/>
</dbReference>
<comment type="caution">
    <text evidence="4">The sequence shown here is derived from an EMBL/GenBank/DDBJ whole genome shotgun (WGS) entry which is preliminary data.</text>
</comment>
<keyword evidence="5" id="KW-1185">Reference proteome</keyword>
<name>A0A364XVA3_9BACT</name>
<evidence type="ECO:0000313" key="4">
    <source>
        <dbReference type="EMBL" id="RAV98223.1"/>
    </source>
</evidence>
<evidence type="ECO:0000256" key="2">
    <source>
        <dbReference type="ARBA" id="ARBA00023163"/>
    </source>
</evidence>
<dbReference type="RefSeq" id="WP_112749635.1">
    <property type="nucleotide sequence ID" value="NZ_QMFY01000020.1"/>
</dbReference>
<dbReference type="AlphaFoldDB" id="A0A364XVA3"/>
<keyword evidence="2" id="KW-0804">Transcription</keyword>
<protein>
    <recommendedName>
        <fullName evidence="3">HTH araC/xylS-type domain-containing protein</fullName>
    </recommendedName>
</protein>
<gene>
    <name evidence="4" type="ORF">DQQ10_24795</name>
</gene>
<dbReference type="GO" id="GO:0003700">
    <property type="term" value="F:DNA-binding transcription factor activity"/>
    <property type="evidence" value="ECO:0007669"/>
    <property type="project" value="InterPro"/>
</dbReference>
<proteinExistence type="predicted"/>
<dbReference type="PROSITE" id="PS01124">
    <property type="entry name" value="HTH_ARAC_FAMILY_2"/>
    <property type="match status" value="1"/>
</dbReference>
<evidence type="ECO:0000313" key="5">
    <source>
        <dbReference type="Proteomes" id="UP000251889"/>
    </source>
</evidence>
<dbReference type="GO" id="GO:0043565">
    <property type="term" value="F:sequence-specific DNA binding"/>
    <property type="evidence" value="ECO:0007669"/>
    <property type="project" value="InterPro"/>
</dbReference>
<dbReference type="InterPro" id="IPR009057">
    <property type="entry name" value="Homeodomain-like_sf"/>
</dbReference>
<dbReference type="InterPro" id="IPR018060">
    <property type="entry name" value="HTH_AraC"/>
</dbReference>
<dbReference type="SUPFAM" id="SSF46689">
    <property type="entry name" value="Homeodomain-like"/>
    <property type="match status" value="1"/>
</dbReference>
<evidence type="ECO:0000256" key="1">
    <source>
        <dbReference type="ARBA" id="ARBA00023015"/>
    </source>
</evidence>
<dbReference type="EMBL" id="QMFY01000020">
    <property type="protein sequence ID" value="RAV98223.1"/>
    <property type="molecule type" value="Genomic_DNA"/>
</dbReference>